<evidence type="ECO:0000313" key="2">
    <source>
        <dbReference type="Proteomes" id="UP000799770"/>
    </source>
</evidence>
<protein>
    <submittedName>
        <fullName evidence="1">Uncharacterized protein</fullName>
    </submittedName>
</protein>
<reference evidence="1" key="1">
    <citation type="journal article" date="2020" name="Stud. Mycol.">
        <title>101 Dothideomycetes genomes: a test case for predicting lifestyles and emergence of pathogens.</title>
        <authorList>
            <person name="Haridas S."/>
            <person name="Albert R."/>
            <person name="Binder M."/>
            <person name="Bloem J."/>
            <person name="Labutti K."/>
            <person name="Salamov A."/>
            <person name="Andreopoulos B."/>
            <person name="Baker S."/>
            <person name="Barry K."/>
            <person name="Bills G."/>
            <person name="Bluhm B."/>
            <person name="Cannon C."/>
            <person name="Castanera R."/>
            <person name="Culley D."/>
            <person name="Daum C."/>
            <person name="Ezra D."/>
            <person name="Gonzalez J."/>
            <person name="Henrissat B."/>
            <person name="Kuo A."/>
            <person name="Liang C."/>
            <person name="Lipzen A."/>
            <person name="Lutzoni F."/>
            <person name="Magnuson J."/>
            <person name="Mondo S."/>
            <person name="Nolan M."/>
            <person name="Ohm R."/>
            <person name="Pangilinan J."/>
            <person name="Park H.-J."/>
            <person name="Ramirez L."/>
            <person name="Alfaro M."/>
            <person name="Sun H."/>
            <person name="Tritt A."/>
            <person name="Yoshinaga Y."/>
            <person name="Zwiers L.-H."/>
            <person name="Turgeon B."/>
            <person name="Goodwin S."/>
            <person name="Spatafora J."/>
            <person name="Crous P."/>
            <person name="Grigoriev I."/>
        </authorList>
    </citation>
    <scope>NUCLEOTIDE SEQUENCE</scope>
    <source>
        <strain evidence="1">CBS 627.86</strain>
    </source>
</reference>
<dbReference type="AlphaFoldDB" id="A0A6A5Z6C2"/>
<organism evidence="1 2">
    <name type="scientific">Lophiotrema nucula</name>
    <dbReference type="NCBI Taxonomy" id="690887"/>
    <lineage>
        <taxon>Eukaryota</taxon>
        <taxon>Fungi</taxon>
        <taxon>Dikarya</taxon>
        <taxon>Ascomycota</taxon>
        <taxon>Pezizomycotina</taxon>
        <taxon>Dothideomycetes</taxon>
        <taxon>Pleosporomycetidae</taxon>
        <taxon>Pleosporales</taxon>
        <taxon>Lophiotremataceae</taxon>
        <taxon>Lophiotrema</taxon>
    </lineage>
</organism>
<accession>A0A6A5Z6C2</accession>
<name>A0A6A5Z6C2_9PLEO</name>
<keyword evidence="2" id="KW-1185">Reference proteome</keyword>
<dbReference type="EMBL" id="ML977324">
    <property type="protein sequence ID" value="KAF2114875.1"/>
    <property type="molecule type" value="Genomic_DNA"/>
</dbReference>
<proteinExistence type="predicted"/>
<dbReference type="OrthoDB" id="5272396at2759"/>
<dbReference type="Proteomes" id="UP000799770">
    <property type="component" value="Unassembled WGS sequence"/>
</dbReference>
<evidence type="ECO:0000313" key="1">
    <source>
        <dbReference type="EMBL" id="KAF2114875.1"/>
    </source>
</evidence>
<gene>
    <name evidence="1" type="ORF">BDV96DRAFT_87106</name>
</gene>
<sequence>MALITATRWRVPFFDLPRELRDLIYEFAASPTARHREVSGILRDGPGKIVWAANPLPVALLLTCRTIYNEAREVFANELAERADDPQPIRFIISAGSFRALICEQGLIAKILEEVDRIENGQSVWGRYELMREIPRAFHLIRRGPLHQTVELDYLIIDCAEYIARLVRPGKVKFEIAVTWSTAASKMEAAKSIHTTLCGHVGMHFDHFAIKQLAFGILLREIKGDDSDLYHGMSHDMRQAETTYEDMKDLVGRIGTQVQVQHVGTQSQLSSGISVDFETLEPTEEEWQDNWADKRPATSF</sequence>